<organism evidence="2 3">
    <name type="scientific">Desulfonema magnum</name>
    <dbReference type="NCBI Taxonomy" id="45655"/>
    <lineage>
        <taxon>Bacteria</taxon>
        <taxon>Pseudomonadati</taxon>
        <taxon>Thermodesulfobacteriota</taxon>
        <taxon>Desulfobacteria</taxon>
        <taxon>Desulfobacterales</taxon>
        <taxon>Desulfococcaceae</taxon>
        <taxon>Desulfonema</taxon>
    </lineage>
</organism>
<proteinExistence type="predicted"/>
<gene>
    <name evidence="2" type="ORF">dnm_074620</name>
</gene>
<feature type="region of interest" description="Disordered" evidence="1">
    <location>
        <begin position="751"/>
        <end position="806"/>
    </location>
</feature>
<dbReference type="RefSeq" id="WP_207679194.1">
    <property type="nucleotide sequence ID" value="NZ_CP061800.1"/>
</dbReference>
<dbReference type="KEGG" id="dmm:dnm_074620"/>
<feature type="compositionally biased region" description="Basic and acidic residues" evidence="1">
    <location>
        <begin position="751"/>
        <end position="764"/>
    </location>
</feature>
<evidence type="ECO:0000313" key="3">
    <source>
        <dbReference type="Proteomes" id="UP000663722"/>
    </source>
</evidence>
<feature type="compositionally biased region" description="Basic and acidic residues" evidence="1">
    <location>
        <begin position="789"/>
        <end position="806"/>
    </location>
</feature>
<feature type="compositionally biased region" description="Basic and acidic residues" evidence="1">
    <location>
        <begin position="538"/>
        <end position="553"/>
    </location>
</feature>
<dbReference type="Proteomes" id="UP000663722">
    <property type="component" value="Chromosome"/>
</dbReference>
<accession>A0A975GRX2</accession>
<evidence type="ECO:0000256" key="1">
    <source>
        <dbReference type="SAM" id="MobiDB-lite"/>
    </source>
</evidence>
<dbReference type="AlphaFoldDB" id="A0A975GRX2"/>
<feature type="compositionally biased region" description="Basic and acidic residues" evidence="1">
    <location>
        <begin position="394"/>
        <end position="522"/>
    </location>
</feature>
<sequence>MGELRELLARAFDFKTFPKKPRVPVSELLVKQFDTWEPERLFEPDQGEAETFSAPPFVSDEKDAGELRDLLARVFDFKTFPKKPRIPVSELLVKQFDTWEPERLFEPDQGEAETFSAPPFVSDEKDAGELRDLLARVFDFKTFPKKQRIPVSELLVKQFDTWEPERLFEPDQGEAETFSAPPFVSDEKDAGELRGLLARVFDFKTFPKKPRVPVSELLAKQFDAWEPGCLFEPDQGEAETFSAPPFVSDEKDAGELRELLARVFDFKTFPKKPRIPVSELLVKQFDAWEPGRLFEPDQGEAETFSAPPFVSDEKDAGELRGLLARVFDFKTFPKKPRVPVSELLMKQFDAWEPERLFEPDQGEAETFSAPPFVSDEKDAGELRDLLARVFDFKDFPEKAEEPEAEKTPEAPAVPEKEPEKAEESEAEKTPEAPAVPEKEPEKAEESEAEKTPEAPAVPEKEPEKAEEPEAEKAPEQEPEAPKAEPEKPSELVKEEIKPDKTADESKETAKEAVKPAEIRKATPEQYRPPVKNQGTPPKVDETHDELPAPKKGSDPMQKTVKISIACVVFVFAIIIGTSVSNVRKYYIETTDEAVEIWQGWFAPLGEEMIVSLPGVQAPETVKSVYAKEEVYPLAFNYFIQKADTLLEAPGTLDFAKINFYLNKAISFGTPENVNKAYERLKTIDLLILMNKADIAASKGTLAGFEAALKHLNKAALLVEKIVSPKVKDNQVEYVSNKIELVKSLMAKLKAKETEKSAEESETDQKTSAPDSETVQEKSAPDSETVQPDSVKKVEESAEKSEAAQDD</sequence>
<name>A0A975GRX2_9BACT</name>
<keyword evidence="3" id="KW-1185">Reference proteome</keyword>
<reference evidence="2" key="1">
    <citation type="journal article" date="2021" name="Microb. Physiol.">
        <title>Proteogenomic Insights into the Physiology of Marine, Sulfate-Reducing, Filamentous Desulfonema limicola and Desulfonema magnum.</title>
        <authorList>
            <person name="Schnaars V."/>
            <person name="Wohlbrand L."/>
            <person name="Scheve S."/>
            <person name="Hinrichs C."/>
            <person name="Reinhardt R."/>
            <person name="Rabus R."/>
        </authorList>
    </citation>
    <scope>NUCLEOTIDE SEQUENCE</scope>
    <source>
        <strain evidence="2">4be13</strain>
    </source>
</reference>
<evidence type="ECO:0000313" key="2">
    <source>
        <dbReference type="EMBL" id="QTA91395.1"/>
    </source>
</evidence>
<feature type="region of interest" description="Disordered" evidence="1">
    <location>
        <begin position="394"/>
        <end position="555"/>
    </location>
</feature>
<protein>
    <submittedName>
        <fullName evidence="2">Uncharacterized protein</fullName>
    </submittedName>
</protein>
<dbReference type="EMBL" id="CP061800">
    <property type="protein sequence ID" value="QTA91395.1"/>
    <property type="molecule type" value="Genomic_DNA"/>
</dbReference>